<evidence type="ECO:0000256" key="8">
    <source>
        <dbReference type="ARBA" id="ARBA00022989"/>
    </source>
</evidence>
<evidence type="ECO:0000256" key="7">
    <source>
        <dbReference type="ARBA" id="ARBA00022967"/>
    </source>
</evidence>
<evidence type="ECO:0000256" key="11">
    <source>
        <dbReference type="SAM" id="MobiDB-lite"/>
    </source>
</evidence>
<dbReference type="FunFam" id="3.40.50.1000:FF:000268">
    <property type="entry name" value="ATPase 4 plasma membrane-type"/>
    <property type="match status" value="1"/>
</dbReference>
<evidence type="ECO:0000256" key="2">
    <source>
        <dbReference type="ARBA" id="ARBA00004141"/>
    </source>
</evidence>
<keyword evidence="10" id="KW-0406">Ion transport</keyword>
<feature type="transmembrane region" description="Helical" evidence="10">
    <location>
        <begin position="839"/>
        <end position="860"/>
    </location>
</feature>
<dbReference type="SUPFAM" id="SSF56784">
    <property type="entry name" value="HAD-like"/>
    <property type="match status" value="1"/>
</dbReference>
<evidence type="ECO:0000259" key="12">
    <source>
        <dbReference type="SMART" id="SM00831"/>
    </source>
</evidence>
<dbReference type="InterPro" id="IPR006534">
    <property type="entry name" value="P-type_ATPase_IIIA"/>
</dbReference>
<dbReference type="EC" id="7.1.2.1" evidence="10"/>
<organism evidence="13 14">
    <name type="scientific">Mycena indigotica</name>
    <dbReference type="NCBI Taxonomy" id="2126181"/>
    <lineage>
        <taxon>Eukaryota</taxon>
        <taxon>Fungi</taxon>
        <taxon>Dikarya</taxon>
        <taxon>Basidiomycota</taxon>
        <taxon>Agaricomycotina</taxon>
        <taxon>Agaricomycetes</taxon>
        <taxon>Agaricomycetidae</taxon>
        <taxon>Agaricales</taxon>
        <taxon>Marasmiineae</taxon>
        <taxon>Mycenaceae</taxon>
        <taxon>Mycena</taxon>
    </lineage>
</organism>
<keyword evidence="8 10" id="KW-1133">Transmembrane helix</keyword>
<dbReference type="InterPro" id="IPR001757">
    <property type="entry name" value="P_typ_ATPase"/>
</dbReference>
<feature type="compositionally biased region" description="Basic and acidic residues" evidence="11">
    <location>
        <begin position="17"/>
        <end position="38"/>
    </location>
</feature>
<dbReference type="Pfam" id="PF00122">
    <property type="entry name" value="E1-E2_ATPase"/>
    <property type="match status" value="1"/>
</dbReference>
<dbReference type="GO" id="GO:0016887">
    <property type="term" value="F:ATP hydrolysis activity"/>
    <property type="evidence" value="ECO:0007669"/>
    <property type="project" value="InterPro"/>
</dbReference>
<keyword evidence="7 10" id="KW-1278">Translocase</keyword>
<keyword evidence="4 10" id="KW-0812">Transmembrane</keyword>
<dbReference type="SFLD" id="SFLDS00003">
    <property type="entry name" value="Haloacid_Dehalogenase"/>
    <property type="match status" value="1"/>
</dbReference>
<dbReference type="GO" id="GO:0008553">
    <property type="term" value="F:P-type proton-exporting transporter activity"/>
    <property type="evidence" value="ECO:0007669"/>
    <property type="project" value="UniProtKB-UniRule"/>
</dbReference>
<feature type="transmembrane region" description="Helical" evidence="10">
    <location>
        <begin position="696"/>
        <end position="718"/>
    </location>
</feature>
<feature type="transmembrane region" description="Helical" evidence="10">
    <location>
        <begin position="872"/>
        <end position="892"/>
    </location>
</feature>
<keyword evidence="10" id="KW-0813">Transport</keyword>
<evidence type="ECO:0000256" key="3">
    <source>
        <dbReference type="ARBA" id="ARBA00008804"/>
    </source>
</evidence>
<keyword evidence="10" id="KW-0460">Magnesium</keyword>
<name>A0A8H6TGV4_9AGAR</name>
<evidence type="ECO:0000256" key="6">
    <source>
        <dbReference type="ARBA" id="ARBA00022840"/>
    </source>
</evidence>
<keyword evidence="5 10" id="KW-0547">Nucleotide-binding</keyword>
<dbReference type="PRINTS" id="PR00119">
    <property type="entry name" value="CATATPASE"/>
</dbReference>
<dbReference type="FunFam" id="3.40.1110.10:FF:000005">
    <property type="entry name" value="Plasma membrane ATPase"/>
    <property type="match status" value="1"/>
</dbReference>
<evidence type="ECO:0000313" key="13">
    <source>
        <dbReference type="EMBL" id="KAF7316451.1"/>
    </source>
</evidence>
<dbReference type="InterPro" id="IPR036412">
    <property type="entry name" value="HAD-like_sf"/>
</dbReference>
<feature type="transmembrane region" description="Helical" evidence="10">
    <location>
        <begin position="327"/>
        <end position="349"/>
    </location>
</feature>
<evidence type="ECO:0000313" key="14">
    <source>
        <dbReference type="Proteomes" id="UP000636479"/>
    </source>
</evidence>
<evidence type="ECO:0000256" key="1">
    <source>
        <dbReference type="ARBA" id="ARBA00003417"/>
    </source>
</evidence>
<dbReference type="SFLD" id="SFLDF00027">
    <property type="entry name" value="p-type_atpase"/>
    <property type="match status" value="1"/>
</dbReference>
<evidence type="ECO:0000256" key="5">
    <source>
        <dbReference type="ARBA" id="ARBA00022741"/>
    </source>
</evidence>
<dbReference type="InterPro" id="IPR004014">
    <property type="entry name" value="ATPase_P-typ_cation-transptr_N"/>
</dbReference>
<dbReference type="SFLD" id="SFLDG00002">
    <property type="entry name" value="C1.7:_P-type_atpase_like"/>
    <property type="match status" value="1"/>
</dbReference>
<comment type="subcellular location">
    <subcellularLocation>
        <location evidence="10">Cell membrane</location>
        <topology evidence="10">Multi-pass membrane protein</topology>
    </subcellularLocation>
    <subcellularLocation>
        <location evidence="2">Membrane</location>
        <topology evidence="2">Multi-pass membrane protein</topology>
    </subcellularLocation>
</comment>
<dbReference type="FunFam" id="2.70.150.10:FF:000004">
    <property type="entry name" value="Plasma membrane ATPase"/>
    <property type="match status" value="1"/>
</dbReference>
<keyword evidence="6 10" id="KW-0067">ATP-binding</keyword>
<dbReference type="InterPro" id="IPR059000">
    <property type="entry name" value="ATPase_P-type_domA"/>
</dbReference>
<dbReference type="PRINTS" id="PR00120">
    <property type="entry name" value="HATPASE"/>
</dbReference>
<dbReference type="PANTHER" id="PTHR42861">
    <property type="entry name" value="CALCIUM-TRANSPORTING ATPASE"/>
    <property type="match status" value="1"/>
</dbReference>
<keyword evidence="14" id="KW-1185">Reference proteome</keyword>
<dbReference type="InterPro" id="IPR008250">
    <property type="entry name" value="ATPase_P-typ_transduc_dom_A_sf"/>
</dbReference>
<dbReference type="OrthoDB" id="116380at2759"/>
<dbReference type="InterPro" id="IPR023298">
    <property type="entry name" value="ATPase_P-typ_TM_dom_sf"/>
</dbReference>
<dbReference type="Pfam" id="PF00690">
    <property type="entry name" value="Cation_ATPase_N"/>
    <property type="match status" value="1"/>
</dbReference>
<gene>
    <name evidence="13" type="ORF">MIND_00164100</name>
</gene>
<dbReference type="SMART" id="SM00831">
    <property type="entry name" value="Cation_ATPase_N"/>
    <property type="match status" value="1"/>
</dbReference>
<reference evidence="13" key="1">
    <citation type="submission" date="2020-05" db="EMBL/GenBank/DDBJ databases">
        <title>Mycena genomes resolve the evolution of fungal bioluminescence.</title>
        <authorList>
            <person name="Tsai I.J."/>
        </authorList>
    </citation>
    <scope>NUCLEOTIDE SEQUENCE</scope>
    <source>
        <strain evidence="13">171206Taipei</strain>
    </source>
</reference>
<dbReference type="GO" id="GO:0005886">
    <property type="term" value="C:plasma membrane"/>
    <property type="evidence" value="ECO:0007669"/>
    <property type="project" value="UniProtKB-SubCell"/>
</dbReference>
<dbReference type="InterPro" id="IPR023299">
    <property type="entry name" value="ATPase_P-typ_cyto_dom_N"/>
</dbReference>
<dbReference type="Gene3D" id="1.20.1110.10">
    <property type="entry name" value="Calcium-transporting ATPase, transmembrane domain"/>
    <property type="match status" value="1"/>
</dbReference>
<dbReference type="NCBIfam" id="TIGR01494">
    <property type="entry name" value="ATPase_P-type"/>
    <property type="match status" value="2"/>
</dbReference>
<evidence type="ECO:0000256" key="9">
    <source>
        <dbReference type="ARBA" id="ARBA00023136"/>
    </source>
</evidence>
<accession>A0A8H6TGV4</accession>
<dbReference type="EMBL" id="JACAZF010000001">
    <property type="protein sequence ID" value="KAF7316451.1"/>
    <property type="molecule type" value="Genomic_DNA"/>
</dbReference>
<dbReference type="Gene3D" id="3.40.1110.10">
    <property type="entry name" value="Calcium-transporting ATPase, cytoplasmic domain N"/>
    <property type="match status" value="1"/>
</dbReference>
<dbReference type="SUPFAM" id="SSF81653">
    <property type="entry name" value="Calcium ATPase, transduction domain A"/>
    <property type="match status" value="1"/>
</dbReference>
<feature type="transmembrane region" description="Helical" evidence="10">
    <location>
        <begin position="764"/>
        <end position="788"/>
    </location>
</feature>
<feature type="transmembrane region" description="Helical" evidence="10">
    <location>
        <begin position="808"/>
        <end position="827"/>
    </location>
</feature>
<keyword evidence="10" id="KW-0375">Hydrogen ion transport</keyword>
<evidence type="ECO:0000256" key="10">
    <source>
        <dbReference type="RuleBase" id="RU362083"/>
    </source>
</evidence>
<dbReference type="Gene3D" id="2.70.150.10">
    <property type="entry name" value="Calcium-transporting ATPase, cytoplasmic transduction domain A"/>
    <property type="match status" value="1"/>
</dbReference>
<keyword evidence="9 10" id="KW-0472">Membrane</keyword>
<comment type="catalytic activity">
    <reaction evidence="10">
        <text>ATP + H2O + H(+)(in) = ADP + phosphate + 2 H(+)(out)</text>
        <dbReference type="Rhea" id="RHEA:20852"/>
        <dbReference type="ChEBI" id="CHEBI:15377"/>
        <dbReference type="ChEBI" id="CHEBI:15378"/>
        <dbReference type="ChEBI" id="CHEBI:30616"/>
        <dbReference type="ChEBI" id="CHEBI:43474"/>
        <dbReference type="ChEBI" id="CHEBI:456216"/>
        <dbReference type="EC" id="7.1.2.1"/>
    </reaction>
</comment>
<dbReference type="InterPro" id="IPR023214">
    <property type="entry name" value="HAD_sf"/>
</dbReference>
<feature type="region of interest" description="Disordered" evidence="11">
    <location>
        <begin position="1"/>
        <end position="40"/>
    </location>
</feature>
<feature type="domain" description="Cation-transporting P-type ATPase N-terminal" evidence="12">
    <location>
        <begin position="62"/>
        <end position="134"/>
    </location>
</feature>
<dbReference type="GeneID" id="59341080"/>
<protein>
    <recommendedName>
        <fullName evidence="10">Plasma membrane ATPase</fullName>
        <ecNumber evidence="10">7.1.2.1</ecNumber>
    </recommendedName>
</protein>
<dbReference type="InterPro" id="IPR018303">
    <property type="entry name" value="ATPase_P-typ_P_site"/>
</dbReference>
<dbReference type="GO" id="GO:0005524">
    <property type="term" value="F:ATP binding"/>
    <property type="evidence" value="ECO:0007669"/>
    <property type="project" value="UniProtKB-UniRule"/>
</dbReference>
<dbReference type="Pfam" id="PF00702">
    <property type="entry name" value="Hydrolase"/>
    <property type="match status" value="1"/>
</dbReference>
<evidence type="ECO:0000256" key="4">
    <source>
        <dbReference type="ARBA" id="ARBA00022692"/>
    </source>
</evidence>
<dbReference type="GO" id="GO:0120029">
    <property type="term" value="P:proton export across plasma membrane"/>
    <property type="evidence" value="ECO:0007669"/>
    <property type="project" value="UniProtKB-UniRule"/>
</dbReference>
<dbReference type="CDD" id="cd02076">
    <property type="entry name" value="P-type_ATPase_H"/>
    <property type="match status" value="1"/>
</dbReference>
<proteinExistence type="inferred from homology"/>
<dbReference type="SUPFAM" id="SSF81665">
    <property type="entry name" value="Calcium ATPase, transmembrane domain M"/>
    <property type="match status" value="1"/>
</dbReference>
<feature type="transmembrane region" description="Helical" evidence="10">
    <location>
        <begin position="724"/>
        <end position="743"/>
    </location>
</feature>
<comment type="similarity">
    <text evidence="3 10">Belongs to the cation transport ATPase (P-type) (TC 3.A.3) family. Type IIIA subfamily.</text>
</comment>
<dbReference type="Gene3D" id="3.40.50.1000">
    <property type="entry name" value="HAD superfamily/HAD-like"/>
    <property type="match status" value="1"/>
</dbReference>
<comment type="function">
    <text evidence="1">The plasma membrane ATPase of plants and fungi is a hydrogen ion pump. The proton gradient it generates drives the active transport of nutrients by H(+)-symport. The resulting external acidification and/or internal alkinization may mediate growth responses.</text>
</comment>
<dbReference type="AlphaFoldDB" id="A0A8H6TGV4"/>
<dbReference type="RefSeq" id="XP_037226474.1">
    <property type="nucleotide sequence ID" value="XM_037358564.1"/>
</dbReference>
<feature type="transmembrane region" description="Helical" evidence="10">
    <location>
        <begin position="293"/>
        <end position="315"/>
    </location>
</feature>
<comment type="caution">
    <text evidence="13">The sequence shown here is derived from an EMBL/GenBank/DDBJ whole genome shotgun (WGS) entry which is preliminary data.</text>
</comment>
<sequence>MSENEKVPGTDPAPTKVEGEAPKPKREYKEFGHDEQKATHANVDMSTIELKAEDLYDKEKVDLETIVIDDVFKLLQCDDNGLDKEEAQRRLELFGPNKLESEEQNPILQFLSFMWNPLSWVMEAAALVAIALSNGEHRAPDWQDFVGIVLLLFINSAIGFYEERGAGNAVKALMDSLAPKAKVKRAGAWSEIESADLVPGDMISFKIGDIVPADCRLTEAINVSIDQAALTGESLPQSKKLGDQCFSGSTCKNGEAEGVVISTGANTFFGRAASLVGQDDDTTGHLQKILAQIGSFCLVAIGIFVVAEILVLYAGFRFPYRRGLDNILVLLIGGIPIAMPTVLSVTLAVGAQQLAKHKAIVTRITAIEELAGVTILCSDKTGTLTTNKLTIDRETIIPYSSFSPDDIILLAAYASRTENQDAIDTATTSAIGDISRARAGIKLLDFKPFNPTDKRTEITYREESSGKLKRVTKGMTGAIIELCSRGRTEELEARLEKDVEGFATRGLRSLAVAYEEIDGDDHEAEGNGFELIGLLSIFDPPREDTKQTIDDALALGVKVKMVTGDQLAIAKETGRRLGLGDHMYPAKVLKDGPAPGGKHASLDEMIMDADGFAGVFPEHKYEIVKRLQGLGHLCAMTGDGANDAPALSRANVGIAVEGATDAARSAADIVLTEPGLSTIVHAIRGSRIIFQRMRNYSIYACAVTIRIVVCFAILSFAYKFDFPPFMILIIALLNDGTIMTLSVDRVLPSNTPDSWDLAEIFSYAVAYGLYLTLSTVALVVIIMETTFFQDKFGVELDSIPVKANDASLHMVVYLQVAIISQALIFVTRSHGFFFMERPSTALLCAFAIAQLISSIIARYADWGFTKIHGISGGWIGIVWVWNIVWFLPLDWIKFAMKATVIKYLRERRLAQQAAGPAQTSDGVPITRTQSRAASIHESLYSNRVSFIKRAARKVGFGQKVSMKPEELQRFSSIQAQRVGATLARNPSRTGSGAA</sequence>
<dbReference type="Proteomes" id="UP000636479">
    <property type="component" value="Unassembled WGS sequence"/>
</dbReference>
<dbReference type="InterPro" id="IPR044492">
    <property type="entry name" value="P_typ_ATPase_HD_dom"/>
</dbReference>
<dbReference type="PROSITE" id="PS00154">
    <property type="entry name" value="ATPASE_E1_E2"/>
    <property type="match status" value="1"/>
</dbReference>
<dbReference type="NCBIfam" id="TIGR01647">
    <property type="entry name" value="ATPase-IIIA_H"/>
    <property type="match status" value="1"/>
</dbReference>